<accession>A0A0E9QWJ5</accession>
<reference evidence="1" key="2">
    <citation type="journal article" date="2015" name="Fish Shellfish Immunol.">
        <title>Early steps in the European eel (Anguilla anguilla)-Vibrio vulnificus interaction in the gills: Role of the RtxA13 toxin.</title>
        <authorList>
            <person name="Callol A."/>
            <person name="Pajuelo D."/>
            <person name="Ebbesson L."/>
            <person name="Teles M."/>
            <person name="MacKenzie S."/>
            <person name="Amaro C."/>
        </authorList>
    </citation>
    <scope>NUCLEOTIDE SEQUENCE</scope>
</reference>
<dbReference type="EMBL" id="GBXM01087957">
    <property type="protein sequence ID" value="JAH20620.1"/>
    <property type="molecule type" value="Transcribed_RNA"/>
</dbReference>
<evidence type="ECO:0000313" key="1">
    <source>
        <dbReference type="EMBL" id="JAH20620.1"/>
    </source>
</evidence>
<proteinExistence type="predicted"/>
<reference evidence="1" key="1">
    <citation type="submission" date="2014-11" db="EMBL/GenBank/DDBJ databases">
        <authorList>
            <person name="Amaro Gonzalez C."/>
        </authorList>
    </citation>
    <scope>NUCLEOTIDE SEQUENCE</scope>
</reference>
<organism evidence="1">
    <name type="scientific">Anguilla anguilla</name>
    <name type="common">European freshwater eel</name>
    <name type="synonym">Muraena anguilla</name>
    <dbReference type="NCBI Taxonomy" id="7936"/>
    <lineage>
        <taxon>Eukaryota</taxon>
        <taxon>Metazoa</taxon>
        <taxon>Chordata</taxon>
        <taxon>Craniata</taxon>
        <taxon>Vertebrata</taxon>
        <taxon>Euteleostomi</taxon>
        <taxon>Actinopterygii</taxon>
        <taxon>Neopterygii</taxon>
        <taxon>Teleostei</taxon>
        <taxon>Anguilliformes</taxon>
        <taxon>Anguillidae</taxon>
        <taxon>Anguilla</taxon>
    </lineage>
</organism>
<dbReference type="AlphaFoldDB" id="A0A0E9QWJ5"/>
<name>A0A0E9QWJ5_ANGAN</name>
<protein>
    <submittedName>
        <fullName evidence="1">Uncharacterized protein</fullName>
    </submittedName>
</protein>
<sequence length="35" mass="3832">MFLYSAAGSAKVGDDGIYRDCVRTLAPQCIIRVKI</sequence>